<name>A0ABR9R995_9FIRM</name>
<comment type="caution">
    <text evidence="1">The sequence shown here is derived from an EMBL/GenBank/DDBJ whole genome shotgun (WGS) entry which is preliminary data.</text>
</comment>
<dbReference type="Proteomes" id="UP000806211">
    <property type="component" value="Unassembled WGS sequence"/>
</dbReference>
<gene>
    <name evidence="1" type="ORF">INF37_04515</name>
</gene>
<sequence>MEETVHIRELRTRRIHLDHIKVEVSGRVTPEELVSIMAMLRRAARIRKQEGAAPLSYEIVKSPRPQ</sequence>
<evidence type="ECO:0000313" key="2">
    <source>
        <dbReference type="Proteomes" id="UP000806211"/>
    </source>
</evidence>
<protein>
    <submittedName>
        <fullName evidence="1">Uncharacterized protein</fullName>
    </submittedName>
</protein>
<dbReference type="RefSeq" id="WP_193536689.1">
    <property type="nucleotide sequence ID" value="NZ_JADCKF010000003.1"/>
</dbReference>
<accession>A0ABR9R995</accession>
<reference evidence="1 2" key="1">
    <citation type="submission" date="2020-10" db="EMBL/GenBank/DDBJ databases">
        <title>ChiBAC.</title>
        <authorList>
            <person name="Zenner C."/>
            <person name="Hitch T.C.A."/>
            <person name="Clavel T."/>
        </authorList>
    </citation>
    <scope>NUCLEOTIDE SEQUENCE [LARGE SCALE GENOMIC DNA]</scope>
    <source>
        <strain evidence="1 2">DSM 107456</strain>
    </source>
</reference>
<dbReference type="EMBL" id="JADCKF010000003">
    <property type="protein sequence ID" value="MBE5055260.1"/>
    <property type="molecule type" value="Genomic_DNA"/>
</dbReference>
<keyword evidence="2" id="KW-1185">Reference proteome</keyword>
<proteinExistence type="predicted"/>
<evidence type="ECO:0000313" key="1">
    <source>
        <dbReference type="EMBL" id="MBE5055260.1"/>
    </source>
</evidence>
<organism evidence="1 2">
    <name type="scientific">Pseudoflavonifractor gallinarum</name>
    <dbReference type="NCBI Taxonomy" id="2779352"/>
    <lineage>
        <taxon>Bacteria</taxon>
        <taxon>Bacillati</taxon>
        <taxon>Bacillota</taxon>
        <taxon>Clostridia</taxon>
        <taxon>Eubacteriales</taxon>
        <taxon>Oscillospiraceae</taxon>
        <taxon>Pseudoflavonifractor</taxon>
    </lineage>
</organism>